<protein>
    <submittedName>
        <fullName evidence="1">Uncharacterized protein</fullName>
    </submittedName>
</protein>
<keyword evidence="2" id="KW-1185">Reference proteome</keyword>
<sequence>MLLIQHEFISPLALQKHNVAIHVRTWQTIEFCMSTEIRTLSKHKSDFGIRFSSPDETDLWEGPVKQVTEVVWDENIASSQKPFFKIPKFVSAEIEEGILHKPDQ</sequence>
<dbReference type="Proteomes" id="UP000054324">
    <property type="component" value="Unassembled WGS sequence"/>
</dbReference>
<reference evidence="1 2" key="1">
    <citation type="submission" date="2013-11" db="EMBL/GenBank/DDBJ databases">
        <title>Opisthorchis viverrini - life in the bile duct.</title>
        <authorList>
            <person name="Young N.D."/>
            <person name="Nagarajan N."/>
            <person name="Lin S.J."/>
            <person name="Korhonen P.K."/>
            <person name="Jex A.R."/>
            <person name="Hall R.S."/>
            <person name="Safavi-Hemami H."/>
            <person name="Kaewkong W."/>
            <person name="Bertrand D."/>
            <person name="Gao S."/>
            <person name="Seet Q."/>
            <person name="Wongkham S."/>
            <person name="Teh B.T."/>
            <person name="Wongkham C."/>
            <person name="Intapan P.M."/>
            <person name="Maleewong W."/>
            <person name="Yang X."/>
            <person name="Hu M."/>
            <person name="Wang Z."/>
            <person name="Hofmann A."/>
            <person name="Sternberg P.W."/>
            <person name="Tan P."/>
            <person name="Wang J."/>
            <person name="Gasser R.B."/>
        </authorList>
    </citation>
    <scope>NUCLEOTIDE SEQUENCE [LARGE SCALE GENOMIC DNA]</scope>
</reference>
<evidence type="ECO:0000313" key="1">
    <source>
        <dbReference type="EMBL" id="KER32666.1"/>
    </source>
</evidence>
<dbReference type="GeneID" id="20315538"/>
<proteinExistence type="predicted"/>
<evidence type="ECO:0000313" key="2">
    <source>
        <dbReference type="Proteomes" id="UP000054324"/>
    </source>
</evidence>
<dbReference type="EMBL" id="KL596632">
    <property type="protein sequence ID" value="KER32666.1"/>
    <property type="molecule type" value="Genomic_DNA"/>
</dbReference>
<name>A0A075A035_OPIVI</name>
<dbReference type="KEGG" id="ovi:T265_01350"/>
<organism evidence="1 2">
    <name type="scientific">Opisthorchis viverrini</name>
    <name type="common">Southeast Asian liver fluke</name>
    <dbReference type="NCBI Taxonomy" id="6198"/>
    <lineage>
        <taxon>Eukaryota</taxon>
        <taxon>Metazoa</taxon>
        <taxon>Spiralia</taxon>
        <taxon>Lophotrochozoa</taxon>
        <taxon>Platyhelminthes</taxon>
        <taxon>Trematoda</taxon>
        <taxon>Digenea</taxon>
        <taxon>Opisthorchiida</taxon>
        <taxon>Opisthorchiata</taxon>
        <taxon>Opisthorchiidae</taxon>
        <taxon>Opisthorchis</taxon>
    </lineage>
</organism>
<accession>A0A075A035</accession>
<dbReference type="CTD" id="20315538"/>
<dbReference type="RefSeq" id="XP_009163620.1">
    <property type="nucleotide sequence ID" value="XM_009165356.1"/>
</dbReference>
<gene>
    <name evidence="1" type="ORF">T265_01350</name>
</gene>
<dbReference type="AlphaFoldDB" id="A0A075A035"/>